<feature type="compositionally biased region" description="Basic and acidic residues" evidence="1">
    <location>
        <begin position="667"/>
        <end position="676"/>
    </location>
</feature>
<organism evidence="2">
    <name type="scientific">viral metagenome</name>
    <dbReference type="NCBI Taxonomy" id="1070528"/>
    <lineage>
        <taxon>unclassified sequences</taxon>
        <taxon>metagenomes</taxon>
        <taxon>organismal metagenomes</taxon>
    </lineage>
</organism>
<evidence type="ECO:0000313" key="2">
    <source>
        <dbReference type="EMBL" id="QHT18306.1"/>
    </source>
</evidence>
<accession>A0A6C0DN38</accession>
<feature type="region of interest" description="Disordered" evidence="1">
    <location>
        <begin position="924"/>
        <end position="952"/>
    </location>
</feature>
<evidence type="ECO:0000256" key="1">
    <source>
        <dbReference type="SAM" id="MobiDB-lite"/>
    </source>
</evidence>
<name>A0A6C0DN38_9ZZZZ</name>
<feature type="compositionally biased region" description="Acidic residues" evidence="1">
    <location>
        <begin position="677"/>
        <end position="690"/>
    </location>
</feature>
<feature type="compositionally biased region" description="Basic and acidic residues" evidence="1">
    <location>
        <begin position="1620"/>
        <end position="1629"/>
    </location>
</feature>
<protein>
    <submittedName>
        <fullName evidence="2">Uncharacterized protein</fullName>
    </submittedName>
</protein>
<sequence length="1638" mass="188787">MAEKPTTYAEFVSQILRPTNLESLAETHPNYRIRIFRSPSSPDPTEELILDDFFPFYTIEDLSTWIYAKMDQKEEYHPYNQCLLIPVGKEYVNLRYKISKSNLQNPFLRVQTPVTMDESNRTFYPQNQILLESAPLIGPIIDLYLYTDVYAAYPGIRPISPMNWNGIFRLYFPQHDKDYEDGSIPKDLLDYAPTLVNQFLRRHEVVKKLNEVLESGEPLKRPGESETVDPVHLVNLRHIRLTWDPLPPKLVPYKYTFSLDSFFFDFEVSPKIPYIRFFPKIGEPLHKIHIKSNVLPEPSMSHPDLLLKWAKEPSIRPNEDSLMIKALLRPESSGVFPIYVTLYVFEKGDAQLIVQPNEGVKNLSIHDMGDMTELLEFLQNQSPVLLPKSRFSTLPPLQCFTPDRCKIQDAYMILNLWFDKQDTDRLTKESIRTKLPFFRPFFQVTSSPLAEQNPLAYLRYKSVNNFVTPSRSAAFLRRVMELQRIAGTASLAQLVNLYQQEFHVPTREAEKRVQDFYQTIADYTPIQTISQDISTPFTQTENPGIDIAIFGKFPYYYFHIYRIDSLHALRRIKTLLSLFVSVSTSSLKEVLRALPILQQEEEEDMEDALIAEEVVQESIQESVQEPSSFEGLDTLGNSFFGFNAEADESLKTLLRQDPVGSTVPSKKLQDSIKEGAEAEAENDDAEDDISDASQLKTQKASVYFRKRLQYYDSRLFSYTKTHPSLKKYPSMCAGNALKQPAVVSEIEYEKMKQIYEIDETTPRDYTPAKVYWKEYPLQSSSPLTIPEDAEVITTLRYGSNLAHGQSNVFLCSRFWCRQDEIVVLLKDFQATRDRDGKLKPANTCPFCRGGLVKNRHTVVKGETVIERTVKDKSTENKRHTFIRFMKKTPHPQGLYLPCCFIKDEPIYASHPAFAPLKSRAQKRVQPELEVPDSIEEDAEQQEEQPEETNTSARFANYRSLFNRLHTTYILASNKLPLEVEKDPQVGLVPEVVDRYFQQTKENLVEKKGTMMNLHESAKGFLRVAVENRKRFQAESFLAAIAPYYGLSSSQEMKATIEVVLRQPNLFVALNYGNFLFEFYDPNDPTPTNNTLALFTASKFQGDVGTGVHREALVRLVKSYEAFQRQWKDDTAVKEYRQYAHLLSLPKMIVWKDFDTVTNHANGVVFIVLEVLKDGTLEVRCPPYGVSPTVAKRADIAFLLHYSSGIWEPLLYTRNSPSSEFGYETHEVTMIFSRSTYAAWPAIVKERVKEFETLCKTTGLGLYTDVPGVSNTSLIRLSQTTLLSKQVTPYSILRDTFNHVSAVTYKYKESLVVVPVIDDGSIYTGLIVHLDWRNFGKYLATPEIVEEFYATILDPFLQKYQSSMDRQMMYQRRSPDEGVYVVFSNSVMLKLKSGILIPVKATPQGSETKVDLLPWVLDTQVFYGTETKPSEQMTLSTDEFEELYQHLRISFSNWYALTATPTLKREIEDILFKEGYPRSDLSVMEKRQRLFIKLGSEVLGWMDSSIPLRGRKQSLKRMDCRVQPKEQCSSLCIWKESTSSCAIHTPATVDLGQMEVDARRLLVRKLIEELIQFPIKREELLRQHVPKYIPLTSAFRDGSQYIVRQDLPEWSEFLRSTWSSESRERPKFAEEFLSTPQPK</sequence>
<feature type="region of interest" description="Disordered" evidence="1">
    <location>
        <begin position="1619"/>
        <end position="1638"/>
    </location>
</feature>
<dbReference type="EMBL" id="MN739654">
    <property type="protein sequence ID" value="QHT18306.1"/>
    <property type="molecule type" value="Genomic_DNA"/>
</dbReference>
<feature type="region of interest" description="Disordered" evidence="1">
    <location>
        <begin position="659"/>
        <end position="693"/>
    </location>
</feature>
<feature type="compositionally biased region" description="Acidic residues" evidence="1">
    <location>
        <begin position="929"/>
        <end position="946"/>
    </location>
</feature>
<proteinExistence type="predicted"/>
<reference evidence="2" key="1">
    <citation type="journal article" date="2020" name="Nature">
        <title>Giant virus diversity and host interactions through global metagenomics.</title>
        <authorList>
            <person name="Schulz F."/>
            <person name="Roux S."/>
            <person name="Paez-Espino D."/>
            <person name="Jungbluth S."/>
            <person name="Walsh D.A."/>
            <person name="Denef V.J."/>
            <person name="McMahon K.D."/>
            <person name="Konstantinidis K.T."/>
            <person name="Eloe-Fadrosh E.A."/>
            <person name="Kyrpides N.C."/>
            <person name="Woyke T."/>
        </authorList>
    </citation>
    <scope>NUCLEOTIDE SEQUENCE</scope>
    <source>
        <strain evidence="2">GVMAG-M-3300023174-46</strain>
    </source>
</reference>